<comment type="caution">
    <text evidence="1">The sequence shown here is derived from an EMBL/GenBank/DDBJ whole genome shotgun (WGS) entry which is preliminary data.</text>
</comment>
<dbReference type="EMBL" id="RIAX01000007">
    <property type="protein sequence ID" value="RNF39181.1"/>
    <property type="molecule type" value="Genomic_DNA"/>
</dbReference>
<accession>A0A3M8P6X8</accession>
<evidence type="ECO:0000313" key="1">
    <source>
        <dbReference type="EMBL" id="RNF39181.1"/>
    </source>
</evidence>
<protein>
    <recommendedName>
        <fullName evidence="3">GNAT family N-acetyltransferase</fullName>
    </recommendedName>
</protein>
<name>A0A3M8P6X8_9BACL</name>
<evidence type="ECO:0000313" key="2">
    <source>
        <dbReference type="Proteomes" id="UP000275473"/>
    </source>
</evidence>
<reference evidence="1 2" key="1">
    <citation type="journal article" date="2018" name="Int. J. Syst. Evol. Microbiol.">
        <title>Planococcus salinus sp. nov., a moderately halophilic bacterium isolated from a saline-alkali soil.</title>
        <authorList>
            <person name="Gan L."/>
        </authorList>
    </citation>
    <scope>NUCLEOTIDE SEQUENCE [LARGE SCALE GENOMIC DNA]</scope>
    <source>
        <strain evidence="1 2">LCB217</strain>
    </source>
</reference>
<dbReference type="RefSeq" id="WP_123165649.1">
    <property type="nucleotide sequence ID" value="NZ_RIAX01000007.1"/>
</dbReference>
<proteinExistence type="predicted"/>
<evidence type="ECO:0008006" key="3">
    <source>
        <dbReference type="Google" id="ProtNLM"/>
    </source>
</evidence>
<gene>
    <name evidence="1" type="ORF">EEX84_10805</name>
</gene>
<organism evidence="1 2">
    <name type="scientific">Planococcus salinus</name>
    <dbReference type="NCBI Taxonomy" id="1848460"/>
    <lineage>
        <taxon>Bacteria</taxon>
        <taxon>Bacillati</taxon>
        <taxon>Bacillota</taxon>
        <taxon>Bacilli</taxon>
        <taxon>Bacillales</taxon>
        <taxon>Caryophanaceae</taxon>
        <taxon>Planococcus</taxon>
    </lineage>
</organism>
<dbReference type="Gene3D" id="3.40.630.30">
    <property type="match status" value="1"/>
</dbReference>
<dbReference type="InterPro" id="IPR016181">
    <property type="entry name" value="Acyl_CoA_acyltransferase"/>
</dbReference>
<dbReference type="Proteomes" id="UP000275473">
    <property type="component" value="Unassembled WGS sequence"/>
</dbReference>
<dbReference type="SUPFAM" id="SSF55729">
    <property type="entry name" value="Acyl-CoA N-acyltransferases (Nat)"/>
    <property type="match status" value="1"/>
</dbReference>
<dbReference type="AlphaFoldDB" id="A0A3M8P6X8"/>
<dbReference type="OrthoDB" id="8750087at2"/>
<sequence length="236" mass="27206">MKLLYEGTITNQALRKQQPFYMRQLTMDDLPVIEQVQREVIESLPEKAALQPLSTEEFLFILQGHGLLIGAFVDEQLIGFRALLIPEIDEEHLGLDIGLSESELSKVIYQEISVVLPDYRGNRLQQKLADVIMKEVPNLTQPFRYVCCTVAPMNIPSLKDKFLQEMHIGSLTEKYDGMQRYIFVKDLERPNQRYTDYITAALDDMYTQQKLLDEGYVGIGFKLVKGFHEIQFAKPV</sequence>
<keyword evidence="2" id="KW-1185">Reference proteome</keyword>